<accession>A0AAD4M1E6</accession>
<protein>
    <submittedName>
        <fullName evidence="4">Regulator of chromosome condensation 1/beta-lactamase-inhibitor protein II</fullName>
    </submittedName>
</protein>
<reference evidence="4" key="1">
    <citation type="journal article" date="2022" name="New Phytol.">
        <title>Evolutionary transition to the ectomycorrhizal habit in the genomes of a hyperdiverse lineage of mushroom-forming fungi.</title>
        <authorList>
            <person name="Looney B."/>
            <person name="Miyauchi S."/>
            <person name="Morin E."/>
            <person name="Drula E."/>
            <person name="Courty P.E."/>
            <person name="Kohler A."/>
            <person name="Kuo A."/>
            <person name="LaButti K."/>
            <person name="Pangilinan J."/>
            <person name="Lipzen A."/>
            <person name="Riley R."/>
            <person name="Andreopoulos W."/>
            <person name="He G."/>
            <person name="Johnson J."/>
            <person name="Nolan M."/>
            <person name="Tritt A."/>
            <person name="Barry K.W."/>
            <person name="Grigoriev I.V."/>
            <person name="Nagy L.G."/>
            <person name="Hibbett D."/>
            <person name="Henrissat B."/>
            <person name="Matheny P.B."/>
            <person name="Labbe J."/>
            <person name="Martin F.M."/>
        </authorList>
    </citation>
    <scope>NUCLEOTIDE SEQUENCE</scope>
    <source>
        <strain evidence="4">BPL690</strain>
    </source>
</reference>
<evidence type="ECO:0000256" key="1">
    <source>
        <dbReference type="ARBA" id="ARBA00022737"/>
    </source>
</evidence>
<evidence type="ECO:0000259" key="3">
    <source>
        <dbReference type="Pfam" id="PF25390"/>
    </source>
</evidence>
<dbReference type="PROSITE" id="PS00626">
    <property type="entry name" value="RCC1_2"/>
    <property type="match status" value="2"/>
</dbReference>
<gene>
    <name evidence="4" type="ORF">B0F90DRAFT_860551</name>
</gene>
<dbReference type="GO" id="GO:0031267">
    <property type="term" value="F:small GTPase binding"/>
    <property type="evidence" value="ECO:0007669"/>
    <property type="project" value="TreeGrafter"/>
</dbReference>
<evidence type="ECO:0000313" key="5">
    <source>
        <dbReference type="Proteomes" id="UP001203297"/>
    </source>
</evidence>
<dbReference type="GO" id="GO:0016020">
    <property type="term" value="C:membrane"/>
    <property type="evidence" value="ECO:0007669"/>
    <property type="project" value="TreeGrafter"/>
</dbReference>
<dbReference type="EMBL" id="WTXG01000033">
    <property type="protein sequence ID" value="KAI0297828.1"/>
    <property type="molecule type" value="Genomic_DNA"/>
</dbReference>
<keyword evidence="1" id="KW-0677">Repeat</keyword>
<dbReference type="Pfam" id="PF25390">
    <property type="entry name" value="WD40_RLD"/>
    <property type="match status" value="1"/>
</dbReference>
<evidence type="ECO:0000256" key="2">
    <source>
        <dbReference type="PROSITE-ProRule" id="PRU00235"/>
    </source>
</evidence>
<dbReference type="InterPro" id="IPR000408">
    <property type="entry name" value="Reg_chr_condens"/>
</dbReference>
<dbReference type="Gene3D" id="2.130.10.30">
    <property type="entry name" value="Regulator of chromosome condensation 1/beta-lactamase-inhibitor protein II"/>
    <property type="match status" value="1"/>
</dbReference>
<evidence type="ECO:0000313" key="4">
    <source>
        <dbReference type="EMBL" id="KAI0297828.1"/>
    </source>
</evidence>
<dbReference type="InterPro" id="IPR009091">
    <property type="entry name" value="RCC1/BLIP-II"/>
</dbReference>
<dbReference type="PANTHER" id="PTHR46207">
    <property type="entry name" value="PROTEIN RCC2"/>
    <property type="match status" value="1"/>
</dbReference>
<name>A0AAD4M1E6_9AGAM</name>
<dbReference type="InterPro" id="IPR058923">
    <property type="entry name" value="RCC1-like_dom"/>
</dbReference>
<feature type="repeat" description="RCC1" evidence="2">
    <location>
        <begin position="80"/>
        <end position="138"/>
    </location>
</feature>
<dbReference type="AlphaFoldDB" id="A0AAD4M1E6"/>
<dbReference type="Proteomes" id="UP001203297">
    <property type="component" value="Unassembled WGS sequence"/>
</dbReference>
<dbReference type="PRINTS" id="PR00633">
    <property type="entry name" value="RCCNDNSATION"/>
</dbReference>
<feature type="repeat" description="RCC1" evidence="2">
    <location>
        <begin position="197"/>
        <end position="260"/>
    </location>
</feature>
<feature type="repeat" description="RCC1" evidence="2">
    <location>
        <begin position="261"/>
        <end position="316"/>
    </location>
</feature>
<sequence>MSYAHTSGGNPGTQKWGRVLIAGGTDWPKLGRKERGGRTEDSKHPDLLEPHILRSLSNIKAVGIYTSCAGCHTIVLDIEGTAWLFGRNQPAALGVSGIDAISENAPRPLRATSLGAPPGTVFVSAACGRSHSVLVGSNGRVWTAGLNSLGQCGHTPCPEVSPFRLVHGPLHPQTGVQEHVVAAAAGITFTLFLTVHGKIYACGSGEKGQLGNGRTGERIATGNRTGFDIESEPIPVKGLGDKKIVQIACGQQHSIALDEESMVYVWGYNGYCRLGLGNQKDVLTPQVVPQFTGPSKQNLATKVAAGPSSSVVIDQQGMYYTAGKWKNTGDGKRMMILHHLKSSQVIVNESILKKGSAGQPYSTFRPIHETMGCKMKHASSGGVTHFALAPDEKKAR</sequence>
<dbReference type="PANTHER" id="PTHR46207:SF1">
    <property type="entry name" value="PROTEIN RCC2"/>
    <property type="match status" value="1"/>
</dbReference>
<comment type="caution">
    <text evidence="4">The sequence shown here is derived from an EMBL/GenBank/DDBJ whole genome shotgun (WGS) entry which is preliminary data.</text>
</comment>
<dbReference type="InterPro" id="IPR028641">
    <property type="entry name" value="RCC2"/>
</dbReference>
<dbReference type="PROSITE" id="PS50012">
    <property type="entry name" value="RCC1_3"/>
    <property type="match status" value="3"/>
</dbReference>
<dbReference type="SUPFAM" id="SSF50985">
    <property type="entry name" value="RCC1/BLIP-II"/>
    <property type="match status" value="1"/>
</dbReference>
<proteinExistence type="predicted"/>
<feature type="domain" description="RCC1-like" evidence="3">
    <location>
        <begin position="19"/>
        <end position="391"/>
    </location>
</feature>
<organism evidence="4 5">
    <name type="scientific">Multifurca ochricompacta</name>
    <dbReference type="NCBI Taxonomy" id="376703"/>
    <lineage>
        <taxon>Eukaryota</taxon>
        <taxon>Fungi</taxon>
        <taxon>Dikarya</taxon>
        <taxon>Basidiomycota</taxon>
        <taxon>Agaricomycotina</taxon>
        <taxon>Agaricomycetes</taxon>
        <taxon>Russulales</taxon>
        <taxon>Russulaceae</taxon>
        <taxon>Multifurca</taxon>
    </lineage>
</organism>
<keyword evidence="5" id="KW-1185">Reference proteome</keyword>